<gene>
    <name evidence="5" type="primary">ntcA</name>
</gene>
<keyword evidence="5" id="KW-0150">Chloroplast</keyword>
<dbReference type="PROSITE" id="PS51063">
    <property type="entry name" value="HTH_CRP_2"/>
    <property type="match status" value="1"/>
</dbReference>
<evidence type="ECO:0000259" key="4">
    <source>
        <dbReference type="PROSITE" id="PS51063"/>
    </source>
</evidence>
<organism evidence="5">
    <name type="scientific">Bostrychia moritziana</name>
    <name type="common">Red alga</name>
    <name type="synonym">Polysiphonia moritziana</name>
    <dbReference type="NCBI Taxonomy" id="103713"/>
    <lineage>
        <taxon>Eukaryota</taxon>
        <taxon>Rhodophyta</taxon>
        <taxon>Florideophyceae</taxon>
        <taxon>Rhodymeniophycidae</taxon>
        <taxon>Ceramiales</taxon>
        <taxon>Rhodomelaceae</taxon>
        <taxon>Bostrychia</taxon>
    </lineage>
</organism>
<evidence type="ECO:0000256" key="3">
    <source>
        <dbReference type="ARBA" id="ARBA00023163"/>
    </source>
</evidence>
<evidence type="ECO:0000256" key="2">
    <source>
        <dbReference type="ARBA" id="ARBA00023125"/>
    </source>
</evidence>
<dbReference type="InterPro" id="IPR036390">
    <property type="entry name" value="WH_DNA-bd_sf"/>
</dbReference>
<dbReference type="Gene3D" id="1.10.10.10">
    <property type="entry name" value="Winged helix-like DNA-binding domain superfamily/Winged helix DNA-binding domain"/>
    <property type="match status" value="1"/>
</dbReference>
<dbReference type="SUPFAM" id="SSF46785">
    <property type="entry name" value="Winged helix' DNA-binding domain"/>
    <property type="match status" value="1"/>
</dbReference>
<protein>
    <submittedName>
        <fullName evidence="5">Global nitrogen transcriptional regulator</fullName>
    </submittedName>
</protein>
<dbReference type="InterPro" id="IPR018490">
    <property type="entry name" value="cNMP-bd_dom_sf"/>
</dbReference>
<dbReference type="InterPro" id="IPR036388">
    <property type="entry name" value="WH-like_DNA-bd_sf"/>
</dbReference>
<keyword evidence="5" id="KW-0934">Plastid</keyword>
<keyword evidence="3" id="KW-0804">Transcription</keyword>
<dbReference type="SUPFAM" id="SSF51206">
    <property type="entry name" value="cAMP-binding domain-like"/>
    <property type="match status" value="1"/>
</dbReference>
<keyword evidence="1" id="KW-0805">Transcription regulation</keyword>
<name>A0A1Z1M6N7_BOSMO</name>
<dbReference type="EMBL" id="MF101419">
    <property type="protein sequence ID" value="ARW61757.1"/>
    <property type="molecule type" value="Genomic_DNA"/>
</dbReference>
<proteinExistence type="predicted"/>
<keyword evidence="2" id="KW-0238">DNA-binding</keyword>
<dbReference type="RefSeq" id="YP_009393195.1">
    <property type="nucleotide sequence ID" value="NC_035266.1"/>
</dbReference>
<feature type="domain" description="HTH crp-type" evidence="4">
    <location>
        <begin position="135"/>
        <end position="209"/>
    </location>
</feature>
<evidence type="ECO:0000256" key="1">
    <source>
        <dbReference type="ARBA" id="ARBA00023015"/>
    </source>
</evidence>
<dbReference type="GO" id="GO:0003677">
    <property type="term" value="F:DNA binding"/>
    <property type="evidence" value="ECO:0007669"/>
    <property type="project" value="UniProtKB-KW"/>
</dbReference>
<sequence>MKWINFFSNDNISYYTYKLNTEDSIIIHNSQSTKNQSIIILCGSIYIVKTFVNKETLPLVILKKNNILNFNSLKTKSKYYYKLTALEKTYILSFKIPYDSQNKKKISYNLFISMMDSYNKTISQYEKMNEVMSHKYAKNRIIQLILLLCTEFGIVTKKQIQIPFKISQKSLATLSHTQKNNVNKTIKYLYQNTPIKYSNKKNIYIKNIYYINY</sequence>
<accession>A0A1Z1M6N7</accession>
<dbReference type="GO" id="GO:0006355">
    <property type="term" value="P:regulation of DNA-templated transcription"/>
    <property type="evidence" value="ECO:0007669"/>
    <property type="project" value="InterPro"/>
</dbReference>
<dbReference type="AlphaFoldDB" id="A0A1Z1M6N7"/>
<dbReference type="GeneID" id="33354848"/>
<geneLocation type="chloroplast" evidence="5"/>
<evidence type="ECO:0000313" key="5">
    <source>
        <dbReference type="EMBL" id="ARW61757.1"/>
    </source>
</evidence>
<dbReference type="InterPro" id="IPR012318">
    <property type="entry name" value="HTH_CRP"/>
</dbReference>
<reference evidence="5" key="1">
    <citation type="journal article" date="2017" name="J. Phycol.">
        <title>Analysis of chloroplast genomes and a supermatrix inform reclassification of the Rhodomelaceae (Rhodophyta).</title>
        <authorList>
            <person name="Diaz-Tapia P."/>
            <person name="Maggs C.A."/>
            <person name="West J.A."/>
            <person name="Verbruggen H."/>
        </authorList>
    </citation>
    <scope>NUCLEOTIDE SEQUENCE</scope>
    <source>
        <strain evidence="5">JW3660</strain>
    </source>
</reference>